<comment type="similarity">
    <text evidence="1">Belongs to the membrane fusion protein (MFP) (TC 8.A.1) family.</text>
</comment>
<name>A0A7S7SJ95_PALFE</name>
<evidence type="ECO:0000256" key="3">
    <source>
        <dbReference type="SAM" id="SignalP"/>
    </source>
</evidence>
<evidence type="ECO:0000256" key="2">
    <source>
        <dbReference type="SAM" id="Coils"/>
    </source>
</evidence>
<dbReference type="Gene3D" id="2.40.30.170">
    <property type="match status" value="1"/>
</dbReference>
<dbReference type="GO" id="GO:1990281">
    <property type="term" value="C:efflux pump complex"/>
    <property type="evidence" value="ECO:0007669"/>
    <property type="project" value="TreeGrafter"/>
</dbReference>
<dbReference type="Gene3D" id="1.10.287.470">
    <property type="entry name" value="Helix hairpin bin"/>
    <property type="match status" value="1"/>
</dbReference>
<protein>
    <submittedName>
        <fullName evidence="6">Efflux RND transporter periplasmic adaptor subunit</fullName>
    </submittedName>
</protein>
<feature type="domain" description="CzcB-like barrel-sandwich hybrid" evidence="5">
    <location>
        <begin position="64"/>
        <end position="240"/>
    </location>
</feature>
<reference evidence="6 7" key="1">
    <citation type="submission" date="2020-10" db="EMBL/GenBank/DDBJ databases">
        <title>Complete genome sequence of Paludibaculum fermentans P105T, a facultatively anaerobic acidobacterium capable of dissimilatory Fe(III) reduction.</title>
        <authorList>
            <person name="Dedysh S.N."/>
            <person name="Beletsky A.V."/>
            <person name="Kulichevskaya I.S."/>
            <person name="Mardanov A.V."/>
            <person name="Ravin N.V."/>
        </authorList>
    </citation>
    <scope>NUCLEOTIDE SEQUENCE [LARGE SCALE GENOMIC DNA]</scope>
    <source>
        <strain evidence="6 7">P105</strain>
    </source>
</reference>
<dbReference type="AlphaFoldDB" id="A0A7S7SJ95"/>
<dbReference type="Gene3D" id="2.40.50.100">
    <property type="match status" value="1"/>
</dbReference>
<dbReference type="PROSITE" id="PS51257">
    <property type="entry name" value="PROKAR_LIPOPROTEIN"/>
    <property type="match status" value="1"/>
</dbReference>
<dbReference type="KEGG" id="pfer:IRI77_30055"/>
<accession>A0A7S7SJ95</accession>
<dbReference type="Pfam" id="PF25973">
    <property type="entry name" value="BSH_CzcB"/>
    <property type="match status" value="1"/>
</dbReference>
<dbReference type="Proteomes" id="UP000593892">
    <property type="component" value="Chromosome"/>
</dbReference>
<evidence type="ECO:0000256" key="1">
    <source>
        <dbReference type="ARBA" id="ARBA00009477"/>
    </source>
</evidence>
<organism evidence="6 7">
    <name type="scientific">Paludibaculum fermentans</name>
    <dbReference type="NCBI Taxonomy" id="1473598"/>
    <lineage>
        <taxon>Bacteria</taxon>
        <taxon>Pseudomonadati</taxon>
        <taxon>Acidobacteriota</taxon>
        <taxon>Terriglobia</taxon>
        <taxon>Bryobacterales</taxon>
        <taxon>Bryobacteraceae</taxon>
        <taxon>Paludibaculum</taxon>
    </lineage>
</organism>
<dbReference type="InterPro" id="IPR058647">
    <property type="entry name" value="BSH_CzcB-like"/>
</dbReference>
<evidence type="ECO:0000259" key="4">
    <source>
        <dbReference type="Pfam" id="PF25954"/>
    </source>
</evidence>
<feature type="coiled-coil region" evidence="2">
    <location>
        <begin position="179"/>
        <end position="213"/>
    </location>
</feature>
<evidence type="ECO:0000259" key="5">
    <source>
        <dbReference type="Pfam" id="PF25973"/>
    </source>
</evidence>
<dbReference type="PANTHER" id="PTHR30469">
    <property type="entry name" value="MULTIDRUG RESISTANCE PROTEIN MDTA"/>
    <property type="match status" value="1"/>
</dbReference>
<evidence type="ECO:0000313" key="6">
    <source>
        <dbReference type="EMBL" id="QOY86979.1"/>
    </source>
</evidence>
<dbReference type="Pfam" id="PF25954">
    <property type="entry name" value="Beta-barrel_RND_2"/>
    <property type="match status" value="1"/>
</dbReference>
<dbReference type="EMBL" id="CP063849">
    <property type="protein sequence ID" value="QOY86979.1"/>
    <property type="molecule type" value="Genomic_DNA"/>
</dbReference>
<dbReference type="InterPro" id="IPR058792">
    <property type="entry name" value="Beta-barrel_RND_2"/>
</dbReference>
<dbReference type="NCBIfam" id="TIGR01730">
    <property type="entry name" value="RND_mfp"/>
    <property type="match status" value="1"/>
</dbReference>
<dbReference type="FunFam" id="2.40.30.170:FF:000010">
    <property type="entry name" value="Efflux RND transporter periplasmic adaptor subunit"/>
    <property type="match status" value="1"/>
</dbReference>
<feature type="signal peptide" evidence="3">
    <location>
        <begin position="1"/>
        <end position="17"/>
    </location>
</feature>
<dbReference type="InterPro" id="IPR006143">
    <property type="entry name" value="RND_pump_MFP"/>
</dbReference>
<dbReference type="GO" id="GO:0015562">
    <property type="term" value="F:efflux transmembrane transporter activity"/>
    <property type="evidence" value="ECO:0007669"/>
    <property type="project" value="TreeGrafter"/>
</dbReference>
<dbReference type="RefSeq" id="WP_194448648.1">
    <property type="nucleotide sequence ID" value="NZ_CP063849.1"/>
</dbReference>
<dbReference type="SUPFAM" id="SSF111369">
    <property type="entry name" value="HlyD-like secretion proteins"/>
    <property type="match status" value="2"/>
</dbReference>
<dbReference type="Gene3D" id="2.40.420.20">
    <property type="match status" value="1"/>
</dbReference>
<sequence>MSRAFSLALLLISILLAAGCGRKDPQAAKATTAPDPISIKTAPAVAQTVERAIMATGSLQPDETTTVSSEVPGRITKLNYDFGQMVKKGQILAELDTQELALQVERARGSLAQAMARVGIDPTKEEIPDTTPQTRQAKAQMEDAKSKYENAAKLVKTGDISTERFTELEKAYRARWAALEATQDELRTQLAAIRSLRADVKLAEKRLRDATVVAPFDGIVQMKHVSPGQYIKENVAIYTVVKATPLRLRAEIPESAVSEIHVGTTLEFTTEAVPNATFKAVVRELNPALDNRSRTLTAEARLLNGDARLKPGSFVQVRLVTNKAYPVIAVPKDAVYTVAGLNKFFSIENGKAVEHKIPQILGSNGMVEMPEGTIAAGAQVAVSNLPMLTNGAPVRTAGQN</sequence>
<proteinExistence type="inferred from homology"/>
<keyword evidence="3" id="KW-0732">Signal</keyword>
<dbReference type="PANTHER" id="PTHR30469:SF15">
    <property type="entry name" value="HLYD FAMILY OF SECRETION PROTEINS"/>
    <property type="match status" value="1"/>
</dbReference>
<keyword evidence="7" id="KW-1185">Reference proteome</keyword>
<gene>
    <name evidence="6" type="ORF">IRI77_30055</name>
</gene>
<keyword evidence="2" id="KW-0175">Coiled coil</keyword>
<evidence type="ECO:0000313" key="7">
    <source>
        <dbReference type="Proteomes" id="UP000593892"/>
    </source>
</evidence>
<feature type="domain" description="CusB-like beta-barrel" evidence="4">
    <location>
        <begin position="248"/>
        <end position="321"/>
    </location>
</feature>
<feature type="chain" id="PRO_5032292036" evidence="3">
    <location>
        <begin position="18"/>
        <end position="400"/>
    </location>
</feature>